<name>A0ABD0UZ21_DENTH</name>
<dbReference type="EMBL" id="JANQDX010000011">
    <property type="protein sequence ID" value="KAL0915705.1"/>
    <property type="molecule type" value="Genomic_DNA"/>
</dbReference>
<dbReference type="InterPro" id="IPR036612">
    <property type="entry name" value="KH_dom_type_1_sf"/>
</dbReference>
<evidence type="ECO:0000313" key="6">
    <source>
        <dbReference type="EMBL" id="KAL0915717.1"/>
    </source>
</evidence>
<evidence type="ECO:0000259" key="4">
    <source>
        <dbReference type="SMART" id="SM00322"/>
    </source>
</evidence>
<dbReference type="Gene3D" id="3.30.310.210">
    <property type="match status" value="2"/>
</dbReference>
<feature type="domain" description="K Homology" evidence="4">
    <location>
        <begin position="416"/>
        <end position="491"/>
    </location>
</feature>
<dbReference type="Proteomes" id="UP001552299">
    <property type="component" value="Unassembled WGS sequence"/>
</dbReference>
<proteinExistence type="predicted"/>
<protein>
    <recommendedName>
        <fullName evidence="4">K Homology domain-containing protein</fullName>
    </recommendedName>
</protein>
<evidence type="ECO:0000256" key="2">
    <source>
        <dbReference type="PROSITE-ProRule" id="PRU00117"/>
    </source>
</evidence>
<feature type="region of interest" description="Disordered" evidence="3">
    <location>
        <begin position="102"/>
        <end position="139"/>
    </location>
</feature>
<evidence type="ECO:0000313" key="7">
    <source>
        <dbReference type="Proteomes" id="UP001552299"/>
    </source>
</evidence>
<dbReference type="EMBL" id="JANQDX010000011">
    <property type="protein sequence ID" value="KAL0915717.1"/>
    <property type="molecule type" value="Genomic_DNA"/>
</dbReference>
<comment type="caution">
    <text evidence="6">The sequence shown here is derived from an EMBL/GenBank/DDBJ whole genome shotgun (WGS) entry which is preliminary data.</text>
</comment>
<feature type="domain" description="K Homology" evidence="4">
    <location>
        <begin position="613"/>
        <end position="683"/>
    </location>
</feature>
<dbReference type="PANTHER" id="PTHR10288">
    <property type="entry name" value="KH DOMAIN CONTAINING RNA BINDING PROTEIN"/>
    <property type="match status" value="1"/>
</dbReference>
<gene>
    <name evidence="5" type="ORF">M5K25_013155</name>
    <name evidence="6" type="ORF">M5K25_013170</name>
</gene>
<evidence type="ECO:0000256" key="1">
    <source>
        <dbReference type="ARBA" id="ARBA00022737"/>
    </source>
</evidence>
<feature type="region of interest" description="Disordered" evidence="3">
    <location>
        <begin position="252"/>
        <end position="282"/>
    </location>
</feature>
<organism evidence="6 7">
    <name type="scientific">Dendrobium thyrsiflorum</name>
    <name type="common">Pinecone-like raceme dendrobium</name>
    <name type="synonym">Orchid</name>
    <dbReference type="NCBI Taxonomy" id="117978"/>
    <lineage>
        <taxon>Eukaryota</taxon>
        <taxon>Viridiplantae</taxon>
        <taxon>Streptophyta</taxon>
        <taxon>Embryophyta</taxon>
        <taxon>Tracheophyta</taxon>
        <taxon>Spermatophyta</taxon>
        <taxon>Magnoliopsida</taxon>
        <taxon>Liliopsida</taxon>
        <taxon>Asparagales</taxon>
        <taxon>Orchidaceae</taxon>
        <taxon>Epidendroideae</taxon>
        <taxon>Malaxideae</taxon>
        <taxon>Dendrobiinae</taxon>
        <taxon>Dendrobium</taxon>
    </lineage>
</organism>
<dbReference type="PROSITE" id="PS50084">
    <property type="entry name" value="KH_TYPE_1"/>
    <property type="match status" value="5"/>
</dbReference>
<feature type="compositionally biased region" description="Polar residues" evidence="3">
    <location>
        <begin position="26"/>
        <end position="40"/>
    </location>
</feature>
<dbReference type="InterPro" id="IPR004088">
    <property type="entry name" value="KH_dom_type_1"/>
</dbReference>
<dbReference type="CDD" id="cd22460">
    <property type="entry name" value="KH-I_PEPPER_rpt2_like"/>
    <property type="match status" value="2"/>
</dbReference>
<feature type="domain" description="K Homology" evidence="4">
    <location>
        <begin position="43"/>
        <end position="113"/>
    </location>
</feature>
<feature type="compositionally biased region" description="Basic and acidic residues" evidence="3">
    <location>
        <begin position="257"/>
        <end position="266"/>
    </location>
</feature>
<keyword evidence="7" id="KW-1185">Reference proteome</keyword>
<dbReference type="GO" id="GO:0003723">
    <property type="term" value="F:RNA binding"/>
    <property type="evidence" value="ECO:0007669"/>
    <property type="project" value="UniProtKB-UniRule"/>
</dbReference>
<feature type="domain" description="K Homology" evidence="4">
    <location>
        <begin position="179"/>
        <end position="254"/>
    </location>
</feature>
<dbReference type="SUPFAM" id="SSF54791">
    <property type="entry name" value="Eukaryotic type KH-domain (KH-domain type I)"/>
    <property type="match status" value="5"/>
</dbReference>
<dbReference type="CDD" id="cd22459">
    <property type="entry name" value="KH-I_PEPPER_rpt1_like"/>
    <property type="match status" value="2"/>
</dbReference>
<keyword evidence="2" id="KW-0694">RNA-binding</keyword>
<evidence type="ECO:0000256" key="3">
    <source>
        <dbReference type="SAM" id="MobiDB-lite"/>
    </source>
</evidence>
<keyword evidence="1" id="KW-0677">Repeat</keyword>
<evidence type="ECO:0000313" key="5">
    <source>
        <dbReference type="EMBL" id="KAL0915705.1"/>
    </source>
</evidence>
<dbReference type="AlphaFoldDB" id="A0ABD0UZ21"/>
<dbReference type="InterPro" id="IPR004087">
    <property type="entry name" value="KH_dom"/>
</dbReference>
<accession>A0ABD0UZ21</accession>
<sequence length="689" mass="74044">MALPFTPSKRPFERYPSEPNGRGKWQKTSPSVSLPSQSKGSPGPVVFRVLCPSSKSGSVIGKGGGIIARIRNETGAKIKLEDIVPGCDERVVVISRYAKDSEFRNEQTKQDDRGSNADGGEDGKAGVEDGKEKEDSAVTEDSKLVKATSLVQKALLLIFERIIEGEQENDDADEANKKSSPSIRLLVFANQVGCLLGKGGSVIKQMSTDSGAHIRILPRDKLPLCASPHDEIVQIAGGVDSIRKALQSVSQQLMENPPRDRDRDFPADNPPGSSHQYPPIPRPEAFNPTNYHMPVQGPPFPNRPPFDAPDLSSFPKFHEGPVPGQMPVAPEVLVFRLLCSNDKVGSVIGKGGNIVKNLQHETGCEIKILETPSEIENRIIVISGPALPGDRISPPQDAVLRVQHRIFMAVPETKDNSVLSRLLVTPNQTGCLLGKGGSIIAEMRKLSGAHIRVLSKDQIPKGVPENDEIVQVSGEFGAVQEALLQITARLRNHLFRDKASSLNHPAHPAFLDQMPPFGSYMGRREPSPPRLYGGIPPFQKDAGARAHEERSAFAHSIHGSGVSPLGSERAPPAPWAPQGMREGGGPMPISDFAGAPSRRTGGFPGGNQSAAISHATVDVVVPRALVPSIYGEDGGCLRRIREISEAKITITEARPDAKETVILISGTPEQTHAAQSLLQAFVLSETTAP</sequence>
<feature type="region of interest" description="Disordered" evidence="3">
    <location>
        <begin position="1"/>
        <end position="45"/>
    </location>
</feature>
<dbReference type="SMART" id="SM00322">
    <property type="entry name" value="KH"/>
    <property type="match status" value="5"/>
</dbReference>
<dbReference type="Pfam" id="PF00013">
    <property type="entry name" value="KH_1"/>
    <property type="match status" value="5"/>
</dbReference>
<reference evidence="6 7" key="1">
    <citation type="journal article" date="2024" name="Plant Biotechnol. J.">
        <title>Dendrobium thyrsiflorum genome and its molecular insights into genes involved in important horticultural traits.</title>
        <authorList>
            <person name="Chen B."/>
            <person name="Wang J.Y."/>
            <person name="Zheng P.J."/>
            <person name="Li K.L."/>
            <person name="Liang Y.M."/>
            <person name="Chen X.F."/>
            <person name="Zhang C."/>
            <person name="Zhao X."/>
            <person name="He X."/>
            <person name="Zhang G.Q."/>
            <person name="Liu Z.J."/>
            <person name="Xu Q."/>
        </authorList>
    </citation>
    <scope>NUCLEOTIDE SEQUENCE [LARGE SCALE GENOMIC DNA]</scope>
    <source>
        <strain evidence="6">GZMU011</strain>
    </source>
</reference>
<feature type="domain" description="K Homology" evidence="4">
    <location>
        <begin position="331"/>
        <end position="411"/>
    </location>
</feature>
<feature type="region of interest" description="Disordered" evidence="3">
    <location>
        <begin position="557"/>
        <end position="607"/>
    </location>
</feature>
<dbReference type="Gene3D" id="3.30.1370.10">
    <property type="entry name" value="K Homology domain, type 1"/>
    <property type="match status" value="2"/>
</dbReference>